<evidence type="ECO:0000256" key="1">
    <source>
        <dbReference type="SAM" id="MobiDB-lite"/>
    </source>
</evidence>
<keyword evidence="4" id="KW-1185">Reference proteome</keyword>
<feature type="domain" description="Nuclear pore complex protein NUP96 C-terminal" evidence="2">
    <location>
        <begin position="342"/>
        <end position="628"/>
    </location>
</feature>
<evidence type="ECO:0000313" key="3">
    <source>
        <dbReference type="EMBL" id="CAG4952661.1"/>
    </source>
</evidence>
<reference evidence="3" key="1">
    <citation type="submission" date="2021-04" db="EMBL/GenBank/DDBJ databases">
        <authorList>
            <person name="Tunstrom K."/>
        </authorList>
    </citation>
    <scope>NUCLEOTIDE SEQUENCE</scope>
</reference>
<feature type="region of interest" description="Disordered" evidence="1">
    <location>
        <begin position="1"/>
        <end position="23"/>
    </location>
</feature>
<evidence type="ECO:0000313" key="4">
    <source>
        <dbReference type="Proteomes" id="UP000691718"/>
    </source>
</evidence>
<comment type="caution">
    <text evidence="3">The sequence shown here is derived from an EMBL/GenBank/DDBJ whole genome shotgun (WGS) entry which is preliminary data.</text>
</comment>
<dbReference type="Pfam" id="PF12110">
    <property type="entry name" value="Nup96"/>
    <property type="match status" value="1"/>
</dbReference>
<name>A0A8S3WC89_PARAO</name>
<protein>
    <submittedName>
        <fullName evidence="3">(apollo) hypothetical protein</fullName>
    </submittedName>
</protein>
<feature type="region of interest" description="Disordered" evidence="1">
    <location>
        <begin position="457"/>
        <end position="479"/>
    </location>
</feature>
<sequence>MLNGTEKGFDMDTTEDSTEAPTLYPDNLAYGVKSPTSELARLEQRQSHNVQLMKASLYADIEDMEEEGSVSTGDQLVPEGSSVAVESVTRHDAVSYDTRDTVATKHDTEEAVMKPLVVRPHRIVLEYHRKMPPFKETIAGRLGGACLADMNVCRARHSRLGFGPANTMVYVTSYDSLAHLPRSAELSELGRYVRGRGADDWSEPVVARLAIGHSTSEKDTLALQLESLLQFSQLVQEEPCPRLQLSQEPKQRRALLQQLLQHAQSDVTDTYSLQVWKLCDALWGADLDNDGIPGQDLQSIVHRHRRLLGWLQDAVADVTQHDLKMPATADSIDESDGHSCRVWTLLLGGRVLEACKVARENGDLHMATLLAQAASDPAFRSLVAKQLHLWQECGAHELVAKPRLAALQLIAGLRPRAELEQLDWLRALHATARYLCPQVPSLEQIVRTYESYFRTDLTNPDGKGRDGEDGELDLTTVPEDDMGMRLPLPPYFEQYEYNVTGESKRRRVLDLRYELLRARALNCRARLQPAAHTADPLDYSLTFVVGAWLGQPTAESITGAAAQLEARGHWHRAVQALAYLQDPGMRGHLIRGVLSRNAPCHEEGAAREQLQLVRGLKLPAAWLLLAQAHRAKYQHQPMLEAEYLVGAEQWNAAHKVLVDELLADAVLADNVQSLRPLLEKMNEAAERHEISGWESGGKALYHYMYVCDEVRDLVAAAEGEAPGDHNQGGPALQTRLEALRPRLAAACSALEKLPPRTGRQAAARSEMGARLVQLALAGGPSPGHLAALLRSLQLPPDCTARAHHKVTTDLAEQASELCVDCLRAPLHLQRV</sequence>
<dbReference type="Proteomes" id="UP000691718">
    <property type="component" value="Unassembled WGS sequence"/>
</dbReference>
<proteinExistence type="predicted"/>
<dbReference type="OrthoDB" id="3797628at2759"/>
<gene>
    <name evidence="3" type="ORF">PAPOLLO_LOCUS4677</name>
</gene>
<dbReference type="InterPro" id="IPR021967">
    <property type="entry name" value="Nup98_C"/>
</dbReference>
<dbReference type="AlphaFoldDB" id="A0A8S3WC89"/>
<organism evidence="3 4">
    <name type="scientific">Parnassius apollo</name>
    <name type="common">Apollo butterfly</name>
    <name type="synonym">Papilio apollo</name>
    <dbReference type="NCBI Taxonomy" id="110799"/>
    <lineage>
        <taxon>Eukaryota</taxon>
        <taxon>Metazoa</taxon>
        <taxon>Ecdysozoa</taxon>
        <taxon>Arthropoda</taxon>
        <taxon>Hexapoda</taxon>
        <taxon>Insecta</taxon>
        <taxon>Pterygota</taxon>
        <taxon>Neoptera</taxon>
        <taxon>Endopterygota</taxon>
        <taxon>Lepidoptera</taxon>
        <taxon>Glossata</taxon>
        <taxon>Ditrysia</taxon>
        <taxon>Papilionoidea</taxon>
        <taxon>Papilionidae</taxon>
        <taxon>Parnassiinae</taxon>
        <taxon>Parnassini</taxon>
        <taxon>Parnassius</taxon>
        <taxon>Parnassius</taxon>
    </lineage>
</organism>
<evidence type="ECO:0000259" key="2">
    <source>
        <dbReference type="Pfam" id="PF12110"/>
    </source>
</evidence>
<dbReference type="EMBL" id="CAJQZP010000287">
    <property type="protein sequence ID" value="CAG4952661.1"/>
    <property type="molecule type" value="Genomic_DNA"/>
</dbReference>
<accession>A0A8S3WC89</accession>